<evidence type="ECO:0000313" key="3">
    <source>
        <dbReference type="Proteomes" id="UP000655366"/>
    </source>
</evidence>
<dbReference type="Proteomes" id="UP000655366">
    <property type="component" value="Unassembled WGS sequence"/>
</dbReference>
<gene>
    <name evidence="2" type="ORF">IV500_19905</name>
</gene>
<feature type="compositionally biased region" description="Low complexity" evidence="1">
    <location>
        <begin position="45"/>
        <end position="65"/>
    </location>
</feature>
<proteinExistence type="predicted"/>
<evidence type="ECO:0000313" key="2">
    <source>
        <dbReference type="EMBL" id="MBG0741626.1"/>
    </source>
</evidence>
<reference evidence="2 3" key="1">
    <citation type="submission" date="2020-11" db="EMBL/GenBank/DDBJ databases">
        <title>Arthrobacter antarcticus sp. nov., isolated from Antarctic Soil.</title>
        <authorList>
            <person name="Li J."/>
        </authorList>
    </citation>
    <scope>NUCLEOTIDE SEQUENCE [LARGE SCALE GENOMIC DNA]</scope>
    <source>
        <strain evidence="2 3">Z1-20</strain>
    </source>
</reference>
<protein>
    <submittedName>
        <fullName evidence="2">Uncharacterized protein</fullName>
    </submittedName>
</protein>
<organism evidence="2 3">
    <name type="scientific">Arthrobacter terrae</name>
    <dbReference type="NCBI Taxonomy" id="2935737"/>
    <lineage>
        <taxon>Bacteria</taxon>
        <taxon>Bacillati</taxon>
        <taxon>Actinomycetota</taxon>
        <taxon>Actinomycetes</taxon>
        <taxon>Micrococcales</taxon>
        <taxon>Micrococcaceae</taxon>
        <taxon>Arthrobacter</taxon>
    </lineage>
</organism>
<comment type="caution">
    <text evidence="2">The sequence shown here is derived from an EMBL/GenBank/DDBJ whole genome shotgun (WGS) entry which is preliminary data.</text>
</comment>
<dbReference type="RefSeq" id="WP_196398551.1">
    <property type="nucleotide sequence ID" value="NZ_JADNYM010000034.1"/>
</dbReference>
<dbReference type="AlphaFoldDB" id="A0A931G673"/>
<evidence type="ECO:0000256" key="1">
    <source>
        <dbReference type="SAM" id="MobiDB-lite"/>
    </source>
</evidence>
<dbReference type="EMBL" id="JADNYM010000034">
    <property type="protein sequence ID" value="MBG0741626.1"/>
    <property type="molecule type" value="Genomic_DNA"/>
</dbReference>
<feature type="region of interest" description="Disordered" evidence="1">
    <location>
        <begin position="1"/>
        <end position="97"/>
    </location>
</feature>
<name>A0A931G673_9MICC</name>
<accession>A0A931G673</accession>
<keyword evidence="3" id="KW-1185">Reference proteome</keyword>
<sequence>MPVRPGPVPAEPSDLPSGWADPDGAPEDSGWPGGVGPENTSVGWDTTTSTTDSSTTDSSTTDSTSPGSSWFFGSEPEVLPEQGLSGAGGLTPLDPMPSWCDGLGSISPGTLARMVCDTSFERAVLGTNGAVLDLGTAVRLATPAQRRAGVRPRRRVRPSGL</sequence>
<feature type="compositionally biased region" description="Pro residues" evidence="1">
    <location>
        <begin position="1"/>
        <end position="10"/>
    </location>
</feature>